<dbReference type="EMBL" id="AKWO02000086">
    <property type="protein sequence ID" value="EMF98492.1"/>
    <property type="molecule type" value="Genomic_DNA"/>
</dbReference>
<dbReference type="BioCyc" id="LBOR1193007:G11KN-3489-MONOMER"/>
<evidence type="ECO:0000256" key="1">
    <source>
        <dbReference type="SAM" id="MobiDB-lite"/>
    </source>
</evidence>
<feature type="compositionally biased region" description="Basic and acidic residues" evidence="1">
    <location>
        <begin position="30"/>
        <end position="43"/>
    </location>
</feature>
<evidence type="ECO:0000313" key="3">
    <source>
        <dbReference type="Proteomes" id="UP000011783"/>
    </source>
</evidence>
<reference evidence="2 3" key="1">
    <citation type="submission" date="2013-01" db="EMBL/GenBank/DDBJ databases">
        <authorList>
            <person name="Harkins D.M."/>
            <person name="Durkin A.S."/>
            <person name="Brinkac L.M."/>
            <person name="Haft D.H."/>
            <person name="Selengut J.D."/>
            <person name="Sanka R."/>
            <person name="DePew J."/>
            <person name="Purushe J."/>
            <person name="Picardeau M."/>
            <person name="Werts C."/>
            <person name="Goarant C."/>
            <person name="Vinetz J.M."/>
            <person name="Sutton G.G."/>
            <person name="Nierman W.C."/>
            <person name="Fouts D.E."/>
        </authorList>
    </citation>
    <scope>NUCLEOTIDE SEQUENCE [LARGE SCALE GENOMIC DNA]</scope>
    <source>
        <strain evidence="2 3">200701203</strain>
    </source>
</reference>
<organism evidence="2 3">
    <name type="scientific">Leptospira borgpetersenii str. 200701203</name>
    <dbReference type="NCBI Taxonomy" id="1193007"/>
    <lineage>
        <taxon>Bacteria</taxon>
        <taxon>Pseudomonadati</taxon>
        <taxon>Spirochaetota</taxon>
        <taxon>Spirochaetia</taxon>
        <taxon>Leptospirales</taxon>
        <taxon>Leptospiraceae</taxon>
        <taxon>Leptospira</taxon>
    </lineage>
</organism>
<dbReference type="AlphaFoldDB" id="M3F9B2"/>
<dbReference type="Proteomes" id="UP000011783">
    <property type="component" value="Unassembled WGS sequence"/>
</dbReference>
<gene>
    <name evidence="2" type="ORF">LEP1GSC123_2127</name>
</gene>
<comment type="caution">
    <text evidence="2">The sequence shown here is derived from an EMBL/GenBank/DDBJ whole genome shotgun (WGS) entry which is preliminary data.</text>
</comment>
<name>M3F9B2_LEPBO</name>
<feature type="region of interest" description="Disordered" evidence="1">
    <location>
        <begin position="1"/>
        <end position="60"/>
    </location>
</feature>
<proteinExistence type="predicted"/>
<accession>M3F9B2</accession>
<protein>
    <submittedName>
        <fullName evidence="2">Uncharacterized protein</fullName>
    </submittedName>
</protein>
<evidence type="ECO:0000313" key="2">
    <source>
        <dbReference type="EMBL" id="EMF98492.1"/>
    </source>
</evidence>
<sequence length="60" mass="6799">MNIKKKQTKQNKTAKPDTKKKIFGRSNKNKKTDLREDPKDSRKVKSAGKSSGIFDPEPVP</sequence>